<evidence type="ECO:0000313" key="3">
    <source>
        <dbReference type="Proteomes" id="UP001153069"/>
    </source>
</evidence>
<dbReference type="Proteomes" id="UP001153069">
    <property type="component" value="Unassembled WGS sequence"/>
</dbReference>
<accession>A0A9N8F1E2</accession>
<feature type="region of interest" description="Disordered" evidence="1">
    <location>
        <begin position="428"/>
        <end position="454"/>
    </location>
</feature>
<name>A0A9N8F1E2_9STRA</name>
<reference evidence="2" key="1">
    <citation type="submission" date="2020-06" db="EMBL/GenBank/DDBJ databases">
        <authorList>
            <consortium name="Plant Systems Biology data submission"/>
        </authorList>
    </citation>
    <scope>NUCLEOTIDE SEQUENCE</scope>
    <source>
        <strain evidence="2">D6</strain>
    </source>
</reference>
<evidence type="ECO:0000313" key="2">
    <source>
        <dbReference type="EMBL" id="CAB9529764.1"/>
    </source>
</evidence>
<evidence type="ECO:0000256" key="1">
    <source>
        <dbReference type="SAM" id="MobiDB-lite"/>
    </source>
</evidence>
<sequence>MSDTLEIAGKEPALNLERQHHNDVYQTWMASRGRDPSEIQEAFLKLARNSTNARVKCAMILETKKSEVFIKPMGFVAFGHDGDLARSVCLHEVRNNPPPRTLSRQSLRRLKRKLLESVQMFYAADWPLQFCIVTDTQFEIRNGQRLMEEIQADIEFCPETGEYKAKHFESLKTMLSGLCTKYNEIAPRDAIGSEQDVPREEESLDVGRQLESELINIGGGWQELIDSRVPLTGMDMPTPVRNEGTVATKILDVLRMEQRRVHCALVLTKRQENEQISPLVVASFGTNGKLATTLGLAVVREKPPFKPVNRGLGQYRRKRMGDDQIFYAADSNGTCFCIVTGHQFEKRKATHLLREMKAGFSPKSGRWGLKASEEELIELCRKYNSKGFHLSEKHQTTRKRRMQYRTIRNVPTIPEATDEEADVVKAKQPERSFANQLTTTETPQPPLPRSRSKQLQDFAKLAQSQTQNLVRNRHLASRGLYRNGSLAPSITSLGSRDDMLPFGWETGSGNDALFIWEGLQPMDPTPTLFPYYESAGTSLPGPGCSTVRSMGTSTARTRSCEFIQWARHR</sequence>
<comment type="caution">
    <text evidence="2">The sequence shown here is derived from an EMBL/GenBank/DDBJ whole genome shotgun (WGS) entry which is preliminary data.</text>
</comment>
<keyword evidence="3" id="KW-1185">Reference proteome</keyword>
<gene>
    <name evidence="2" type="ORF">SEMRO_2616_G332720.1</name>
</gene>
<proteinExistence type="predicted"/>
<organism evidence="2 3">
    <name type="scientific">Seminavis robusta</name>
    <dbReference type="NCBI Taxonomy" id="568900"/>
    <lineage>
        <taxon>Eukaryota</taxon>
        <taxon>Sar</taxon>
        <taxon>Stramenopiles</taxon>
        <taxon>Ochrophyta</taxon>
        <taxon>Bacillariophyta</taxon>
        <taxon>Bacillariophyceae</taxon>
        <taxon>Bacillariophycidae</taxon>
        <taxon>Naviculales</taxon>
        <taxon>Naviculaceae</taxon>
        <taxon>Seminavis</taxon>
    </lineage>
</organism>
<protein>
    <submittedName>
        <fullName evidence="2">Uncharacterized protein</fullName>
    </submittedName>
</protein>
<dbReference type="AlphaFoldDB" id="A0A9N8F1E2"/>
<dbReference type="EMBL" id="CAICTM010002614">
    <property type="protein sequence ID" value="CAB9529764.1"/>
    <property type="molecule type" value="Genomic_DNA"/>
</dbReference>